<dbReference type="Gene3D" id="2.40.50.140">
    <property type="entry name" value="Nucleic acid-binding proteins"/>
    <property type="match status" value="1"/>
</dbReference>
<feature type="compositionally biased region" description="Basic and acidic residues" evidence="2">
    <location>
        <begin position="338"/>
        <end position="347"/>
    </location>
</feature>
<dbReference type="AlphaFoldDB" id="A0A5M9J744"/>
<dbReference type="InterPro" id="IPR012340">
    <property type="entry name" value="NA-bd_OB-fold"/>
</dbReference>
<dbReference type="Proteomes" id="UP000322873">
    <property type="component" value="Unassembled WGS sequence"/>
</dbReference>
<feature type="compositionally biased region" description="Acidic residues" evidence="2">
    <location>
        <begin position="259"/>
        <end position="271"/>
    </location>
</feature>
<feature type="compositionally biased region" description="Acidic residues" evidence="2">
    <location>
        <begin position="234"/>
        <end position="246"/>
    </location>
</feature>
<dbReference type="SUPFAM" id="SSF50249">
    <property type="entry name" value="Nucleic acid-binding proteins"/>
    <property type="match status" value="1"/>
</dbReference>
<proteinExistence type="predicted"/>
<keyword evidence="1" id="KW-0175">Coiled coil</keyword>
<evidence type="ECO:0000313" key="5">
    <source>
        <dbReference type="Proteomes" id="UP000322873"/>
    </source>
</evidence>
<feature type="region of interest" description="Disordered" evidence="2">
    <location>
        <begin position="323"/>
        <end position="371"/>
    </location>
</feature>
<feature type="region of interest" description="Disordered" evidence="2">
    <location>
        <begin position="500"/>
        <end position="596"/>
    </location>
</feature>
<feature type="compositionally biased region" description="Basic and acidic residues" evidence="2">
    <location>
        <begin position="1"/>
        <end position="12"/>
    </location>
</feature>
<evidence type="ECO:0000313" key="4">
    <source>
        <dbReference type="EMBL" id="KAA8564627.1"/>
    </source>
</evidence>
<reference evidence="4 5" key="1">
    <citation type="submission" date="2019-06" db="EMBL/GenBank/DDBJ databases">
        <title>Genome Sequence of the Brown Rot Fungal Pathogen Monilinia fructicola.</title>
        <authorList>
            <person name="De Miccolis Angelini R.M."/>
            <person name="Landi L."/>
            <person name="Abate D."/>
            <person name="Pollastro S."/>
            <person name="Romanazzi G."/>
            <person name="Faretra F."/>
        </authorList>
    </citation>
    <scope>NUCLEOTIDE SEQUENCE [LARGE SCALE GENOMIC DNA]</scope>
    <source>
        <strain evidence="4 5">Mfrc123</strain>
    </source>
</reference>
<feature type="compositionally biased region" description="Basic and acidic residues" evidence="2">
    <location>
        <begin position="544"/>
        <end position="554"/>
    </location>
</feature>
<dbReference type="EMBL" id="VICG01000015">
    <property type="protein sequence ID" value="KAA8564627.1"/>
    <property type="molecule type" value="Genomic_DNA"/>
</dbReference>
<feature type="region of interest" description="Disordered" evidence="2">
    <location>
        <begin position="1"/>
        <end position="23"/>
    </location>
</feature>
<accession>A0A5M9J744</accession>
<dbReference type="GO" id="GO:0000781">
    <property type="term" value="C:chromosome, telomeric region"/>
    <property type="evidence" value="ECO:0007669"/>
    <property type="project" value="InterPro"/>
</dbReference>
<protein>
    <recommendedName>
        <fullName evidence="3">Telomeric single stranded DNA binding POT1/Cdc13 domain-containing protein</fullName>
    </recommendedName>
</protein>
<comment type="caution">
    <text evidence="4">The sequence shown here is derived from an EMBL/GenBank/DDBJ whole genome shotgun (WGS) entry which is preliminary data.</text>
</comment>
<evidence type="ECO:0000259" key="3">
    <source>
        <dbReference type="SMART" id="SM00976"/>
    </source>
</evidence>
<gene>
    <name evidence="4" type="ORF">EYC84_011538</name>
</gene>
<feature type="compositionally biased region" description="Polar residues" evidence="2">
    <location>
        <begin position="215"/>
        <end position="225"/>
    </location>
</feature>
<feature type="region of interest" description="Disordered" evidence="2">
    <location>
        <begin position="50"/>
        <end position="306"/>
    </location>
</feature>
<dbReference type="InterPro" id="IPR011564">
    <property type="entry name" value="Telomer_end-bd_POT1/Cdc13"/>
</dbReference>
<feature type="compositionally biased region" description="Polar residues" evidence="2">
    <location>
        <begin position="142"/>
        <end position="154"/>
    </location>
</feature>
<feature type="compositionally biased region" description="Low complexity" evidence="2">
    <location>
        <begin position="571"/>
        <end position="582"/>
    </location>
</feature>
<feature type="compositionally biased region" description="Basic and acidic residues" evidence="2">
    <location>
        <begin position="157"/>
        <end position="174"/>
    </location>
</feature>
<dbReference type="Pfam" id="PF02765">
    <property type="entry name" value="POT1"/>
    <property type="match status" value="1"/>
</dbReference>
<feature type="compositionally biased region" description="Basic and acidic residues" evidence="2">
    <location>
        <begin position="114"/>
        <end position="132"/>
    </location>
</feature>
<feature type="compositionally biased region" description="Polar residues" evidence="2">
    <location>
        <begin position="75"/>
        <end position="96"/>
    </location>
</feature>
<dbReference type="GO" id="GO:0000723">
    <property type="term" value="P:telomere maintenance"/>
    <property type="evidence" value="ECO:0007669"/>
    <property type="project" value="InterPro"/>
</dbReference>
<name>A0A5M9J744_MONFR</name>
<feature type="compositionally biased region" description="Acidic residues" evidence="2">
    <location>
        <begin position="362"/>
        <end position="371"/>
    </location>
</feature>
<feature type="compositionally biased region" description="Acidic residues" evidence="2">
    <location>
        <begin position="324"/>
        <end position="334"/>
    </location>
</feature>
<organism evidence="4 5">
    <name type="scientific">Monilinia fructicola</name>
    <name type="common">Brown rot fungus</name>
    <name type="synonym">Ciboria fructicola</name>
    <dbReference type="NCBI Taxonomy" id="38448"/>
    <lineage>
        <taxon>Eukaryota</taxon>
        <taxon>Fungi</taxon>
        <taxon>Dikarya</taxon>
        <taxon>Ascomycota</taxon>
        <taxon>Pezizomycotina</taxon>
        <taxon>Leotiomycetes</taxon>
        <taxon>Helotiales</taxon>
        <taxon>Sclerotiniaceae</taxon>
        <taxon>Monilinia</taxon>
    </lineage>
</organism>
<feature type="domain" description="Telomeric single stranded DNA binding POT1/Cdc13" evidence="3">
    <location>
        <begin position="641"/>
        <end position="776"/>
    </location>
</feature>
<dbReference type="VEuPathDB" id="FungiDB:MFRU_013g01800"/>
<sequence length="807" mass="89698">MENESKPVKDGVETINTEAKTQERVSNEFGLDLRTKVDVNASSDTLKDAQNFQHQQEIPQEEDATELIPEPMIVETSSADLSITTDKVDAENTTDNLDGLLEKLEEAGSENQFDQDHSIIDSDEPQNDRKDLENEDAVQISDEANSNETLSQESEPTETKDDLSAEEEIPHDNENAIVSALDDSPLIPQDVEVPGGSTISSSDKERMMKQVAKSGWSNSSKTTPLFSKVFGLDDTNDTSDDGDEGSEAQVSYPNLPVADPDDEQVSVDESEQILQIQDSTHSPETTRNDSSDQLLTPDDTQEMNIDEDSFISISDLVQSQLQEEMGEEMDEDLEMVQTEERVEKDVSIDLVEDEGQNSAPEEINEDQDEETATEVVYSDAFESIDPVLEDFEVEIIKTEITEVQTTESNETEVEQVQEDLVMDETAEEEQLKDGESEVEQIEASFREAERIELETQQTLVELADSKFFGQDTEMVKVEEDNFLQSIEETEATIDKTKATILEQIRGAPPNSSAALLNENRRDPSPGSKKSKREAAPASPRPTRSSKEPSPEIKKSQKTSTTPEEKNERSSTRGSNRSGRSPSLILDEEEAPQGHDASAEMALESLEVPESPTKAGHHLRSPACSDPKLRLTKYLRTDLSEYTTLKMLRFRMTSKLDVLAIATSAPPDPQRAKSGPRHYTITFTITDQTIAPSGVVEVKIFRPYKDALPTPEVGDGILLRDFSVSSIKGKGFALRSEEGSSWAVFKDEGTEVEVRGPPVEYGHGEKKHMKELREWFHGLDENQKIKLEKVSTAMEKAPPGKSTPEKKK</sequence>
<dbReference type="SMART" id="SM00976">
    <property type="entry name" value="Telo_bind"/>
    <property type="match status" value="1"/>
</dbReference>
<dbReference type="CDD" id="cd04497">
    <property type="entry name" value="hPOT1_OB1_like"/>
    <property type="match status" value="1"/>
</dbReference>
<evidence type="ECO:0000256" key="2">
    <source>
        <dbReference type="SAM" id="MobiDB-lite"/>
    </source>
</evidence>
<feature type="coiled-coil region" evidence="1">
    <location>
        <begin position="424"/>
        <end position="451"/>
    </location>
</feature>
<keyword evidence="5" id="KW-1185">Reference proteome</keyword>
<evidence type="ECO:0000256" key="1">
    <source>
        <dbReference type="SAM" id="Coils"/>
    </source>
</evidence>
<dbReference type="GO" id="GO:0003677">
    <property type="term" value="F:DNA binding"/>
    <property type="evidence" value="ECO:0007669"/>
    <property type="project" value="InterPro"/>
</dbReference>
<feature type="compositionally biased region" description="Polar residues" evidence="2">
    <location>
        <begin position="272"/>
        <end position="283"/>
    </location>
</feature>